<evidence type="ECO:0000313" key="1">
    <source>
        <dbReference type="EMBL" id="MED6121568.1"/>
    </source>
</evidence>
<sequence>MIALEIQSHAECPLHSPVCSHERRVHNSYGSLTYILLGWLIHSSVRLIISATSPVPLHQAHHHEHPDLAHPDVVSNRRLRHATSPLLGRILLLHSLTQPLAISTGGPASTGTYVNLESVGASSPDKKLFPDRNHHRRYISDGPGSGNLGIIMTCSSLVSQIVCHVWYVMGNHLSPPRPSCYEGSQYSQEGVEFPILLQTAEEHGPPDATRCSRSK</sequence>
<reference evidence="1 2" key="1">
    <citation type="journal article" date="2023" name="Plants (Basel)">
        <title>Bridging the Gap: Combining Genomics and Transcriptomics Approaches to Understand Stylosanthes scabra, an Orphan Legume from the Brazilian Caatinga.</title>
        <authorList>
            <person name="Ferreira-Neto J.R.C."/>
            <person name="da Silva M.D."/>
            <person name="Binneck E."/>
            <person name="de Melo N.F."/>
            <person name="da Silva R.H."/>
            <person name="de Melo A.L.T.M."/>
            <person name="Pandolfi V."/>
            <person name="Bustamante F.O."/>
            <person name="Brasileiro-Vidal A.C."/>
            <person name="Benko-Iseppon A.M."/>
        </authorList>
    </citation>
    <scope>NUCLEOTIDE SEQUENCE [LARGE SCALE GENOMIC DNA]</scope>
    <source>
        <tissue evidence="1">Leaves</tissue>
    </source>
</reference>
<gene>
    <name evidence="1" type="ORF">PIB30_031433</name>
</gene>
<accession>A0ABU6RCR8</accession>
<dbReference type="Proteomes" id="UP001341840">
    <property type="component" value="Unassembled WGS sequence"/>
</dbReference>
<proteinExistence type="predicted"/>
<name>A0ABU6RCR8_9FABA</name>
<dbReference type="EMBL" id="JASCZI010030343">
    <property type="protein sequence ID" value="MED6121568.1"/>
    <property type="molecule type" value="Genomic_DNA"/>
</dbReference>
<keyword evidence="2" id="KW-1185">Reference proteome</keyword>
<comment type="caution">
    <text evidence="1">The sequence shown here is derived from an EMBL/GenBank/DDBJ whole genome shotgun (WGS) entry which is preliminary data.</text>
</comment>
<evidence type="ECO:0000313" key="2">
    <source>
        <dbReference type="Proteomes" id="UP001341840"/>
    </source>
</evidence>
<organism evidence="1 2">
    <name type="scientific">Stylosanthes scabra</name>
    <dbReference type="NCBI Taxonomy" id="79078"/>
    <lineage>
        <taxon>Eukaryota</taxon>
        <taxon>Viridiplantae</taxon>
        <taxon>Streptophyta</taxon>
        <taxon>Embryophyta</taxon>
        <taxon>Tracheophyta</taxon>
        <taxon>Spermatophyta</taxon>
        <taxon>Magnoliopsida</taxon>
        <taxon>eudicotyledons</taxon>
        <taxon>Gunneridae</taxon>
        <taxon>Pentapetalae</taxon>
        <taxon>rosids</taxon>
        <taxon>fabids</taxon>
        <taxon>Fabales</taxon>
        <taxon>Fabaceae</taxon>
        <taxon>Papilionoideae</taxon>
        <taxon>50 kb inversion clade</taxon>
        <taxon>dalbergioids sensu lato</taxon>
        <taxon>Dalbergieae</taxon>
        <taxon>Pterocarpus clade</taxon>
        <taxon>Stylosanthes</taxon>
    </lineage>
</organism>
<protein>
    <submittedName>
        <fullName evidence="1">Uncharacterized protein</fullName>
    </submittedName>
</protein>